<feature type="domain" description="C2H2-type" evidence="6">
    <location>
        <begin position="29"/>
        <end position="56"/>
    </location>
</feature>
<feature type="domain" description="C2H2-type" evidence="6">
    <location>
        <begin position="57"/>
        <end position="86"/>
    </location>
</feature>
<organism evidence="7">
    <name type="scientific">Aceria tosichella</name>
    <name type="common">wheat curl mite</name>
    <dbReference type="NCBI Taxonomy" id="561515"/>
    <lineage>
        <taxon>Eukaryota</taxon>
        <taxon>Metazoa</taxon>
        <taxon>Ecdysozoa</taxon>
        <taxon>Arthropoda</taxon>
        <taxon>Chelicerata</taxon>
        <taxon>Arachnida</taxon>
        <taxon>Acari</taxon>
        <taxon>Acariformes</taxon>
        <taxon>Trombidiformes</taxon>
        <taxon>Prostigmata</taxon>
        <taxon>Eupodina</taxon>
        <taxon>Eriophyoidea</taxon>
        <taxon>Eriophyidae</taxon>
        <taxon>Eriophyinae</taxon>
        <taxon>Aceriini</taxon>
        <taxon>Aceria</taxon>
    </lineage>
</organism>
<gene>
    <name evidence="7" type="primary">Znf367</name>
    <name evidence="7" type="ORF">g.20091</name>
</gene>
<sequence length="149" mass="17348">MENAQRRGRPKLEEISSLIKEGAQSKSPIRCRFCKRAFPREKSLQAHLRTHTGERPYRCTHPGCHKSFVQSGQLRTHLRLHTGEKPFRCNECKNRFTHANRRCPKHPNAGVTRDEMPLRAPLTNYDNLSYLTRDEIFTALALIELSRCH</sequence>
<dbReference type="GO" id="GO:0005634">
    <property type="term" value="C:nucleus"/>
    <property type="evidence" value="ECO:0007669"/>
    <property type="project" value="UniProtKB-ARBA"/>
</dbReference>
<reference evidence="7" key="1">
    <citation type="submission" date="2018-10" db="EMBL/GenBank/DDBJ databases">
        <title>Transcriptome assembly of Aceria tosichella (Wheat curl mite) Type 2.</title>
        <authorList>
            <person name="Scully E.D."/>
            <person name="Geib S.M."/>
            <person name="Palmer N.A."/>
            <person name="Gupta A.K."/>
            <person name="Sarath G."/>
            <person name="Tatineni S."/>
        </authorList>
    </citation>
    <scope>NUCLEOTIDE SEQUENCE</scope>
    <source>
        <strain evidence="7">LincolnNE</strain>
    </source>
</reference>
<dbReference type="Gene3D" id="3.30.160.60">
    <property type="entry name" value="Classic Zinc Finger"/>
    <property type="match status" value="3"/>
</dbReference>
<keyword evidence="4" id="KW-0862">Zinc</keyword>
<dbReference type="PROSITE" id="PS50157">
    <property type="entry name" value="ZINC_FINGER_C2H2_2"/>
    <property type="match status" value="2"/>
</dbReference>
<dbReference type="GO" id="GO:0000981">
    <property type="term" value="F:DNA-binding transcription factor activity, RNA polymerase II-specific"/>
    <property type="evidence" value="ECO:0007669"/>
    <property type="project" value="TreeGrafter"/>
</dbReference>
<dbReference type="FunFam" id="3.30.160.60:FF:002343">
    <property type="entry name" value="Zinc finger protein 33A"/>
    <property type="match status" value="1"/>
</dbReference>
<accession>A0A6G1SEH7</accession>
<evidence type="ECO:0000313" key="7">
    <source>
        <dbReference type="EMBL" id="MDE48779.1"/>
    </source>
</evidence>
<dbReference type="SMART" id="SM00355">
    <property type="entry name" value="ZnF_C2H2"/>
    <property type="match status" value="2"/>
</dbReference>
<keyword evidence="3 5" id="KW-0863">Zinc-finger</keyword>
<evidence type="ECO:0000256" key="5">
    <source>
        <dbReference type="PROSITE-ProRule" id="PRU00042"/>
    </source>
</evidence>
<evidence type="ECO:0000256" key="4">
    <source>
        <dbReference type="ARBA" id="ARBA00022833"/>
    </source>
</evidence>
<evidence type="ECO:0000256" key="3">
    <source>
        <dbReference type="ARBA" id="ARBA00022771"/>
    </source>
</evidence>
<evidence type="ECO:0000256" key="1">
    <source>
        <dbReference type="ARBA" id="ARBA00022723"/>
    </source>
</evidence>
<proteinExistence type="predicted"/>
<dbReference type="FunFam" id="3.30.160.60:FF:000446">
    <property type="entry name" value="Zinc finger protein"/>
    <property type="match status" value="1"/>
</dbReference>
<dbReference type="GO" id="GO:0008270">
    <property type="term" value="F:zinc ion binding"/>
    <property type="evidence" value="ECO:0007669"/>
    <property type="project" value="UniProtKB-KW"/>
</dbReference>
<protein>
    <submittedName>
        <fullName evidence="7">Zinc finger protein 367</fullName>
    </submittedName>
</protein>
<evidence type="ECO:0000256" key="2">
    <source>
        <dbReference type="ARBA" id="ARBA00022737"/>
    </source>
</evidence>
<evidence type="ECO:0000259" key="6">
    <source>
        <dbReference type="PROSITE" id="PS50157"/>
    </source>
</evidence>
<dbReference type="GO" id="GO:0045944">
    <property type="term" value="P:positive regulation of transcription by RNA polymerase II"/>
    <property type="evidence" value="ECO:0007669"/>
    <property type="project" value="UniProtKB-ARBA"/>
</dbReference>
<dbReference type="Pfam" id="PF00096">
    <property type="entry name" value="zf-C2H2"/>
    <property type="match status" value="2"/>
</dbReference>
<keyword evidence="1" id="KW-0479">Metal-binding</keyword>
<keyword evidence="2" id="KW-0677">Repeat</keyword>
<dbReference type="PANTHER" id="PTHR19818:SF166">
    <property type="entry name" value="C2H2-TYPE DOMAIN-CONTAINING PROTEIN"/>
    <property type="match status" value="1"/>
</dbReference>
<name>A0A6G1SEH7_9ACAR</name>
<dbReference type="InterPro" id="IPR050329">
    <property type="entry name" value="GLI_C2H2-zinc-finger"/>
</dbReference>
<dbReference type="InterPro" id="IPR013087">
    <property type="entry name" value="Znf_C2H2_type"/>
</dbReference>
<dbReference type="AlphaFoldDB" id="A0A6G1SEH7"/>
<dbReference type="GO" id="GO:0000978">
    <property type="term" value="F:RNA polymerase II cis-regulatory region sequence-specific DNA binding"/>
    <property type="evidence" value="ECO:0007669"/>
    <property type="project" value="TreeGrafter"/>
</dbReference>
<dbReference type="EMBL" id="GGYP01004008">
    <property type="protein sequence ID" value="MDE48779.1"/>
    <property type="molecule type" value="Transcribed_RNA"/>
</dbReference>
<dbReference type="PANTHER" id="PTHR19818">
    <property type="entry name" value="ZINC FINGER PROTEIN ZIC AND GLI"/>
    <property type="match status" value="1"/>
</dbReference>
<dbReference type="PROSITE" id="PS00028">
    <property type="entry name" value="ZINC_FINGER_C2H2_1"/>
    <property type="match status" value="2"/>
</dbReference>
<dbReference type="SUPFAM" id="SSF57667">
    <property type="entry name" value="beta-beta-alpha zinc fingers"/>
    <property type="match status" value="1"/>
</dbReference>
<dbReference type="InterPro" id="IPR036236">
    <property type="entry name" value="Znf_C2H2_sf"/>
</dbReference>